<reference evidence="2 3" key="1">
    <citation type="journal article" date="2003" name="PLoS Biol.">
        <title>The genome sequence of Caenorhabditis briggsae: a platform for comparative genomics.</title>
        <authorList>
            <person name="Stein L.D."/>
            <person name="Bao Z."/>
            <person name="Blasiar D."/>
            <person name="Blumenthal T."/>
            <person name="Brent M.R."/>
            <person name="Chen N."/>
            <person name="Chinwalla A."/>
            <person name="Clarke L."/>
            <person name="Clee C."/>
            <person name="Coghlan A."/>
            <person name="Coulson A."/>
            <person name="D'Eustachio P."/>
            <person name="Fitch D.H."/>
            <person name="Fulton L.A."/>
            <person name="Fulton R.E."/>
            <person name="Griffiths-Jones S."/>
            <person name="Harris T.W."/>
            <person name="Hillier L.W."/>
            <person name="Kamath R."/>
            <person name="Kuwabara P.E."/>
            <person name="Mardis E.R."/>
            <person name="Marra M.A."/>
            <person name="Miner T.L."/>
            <person name="Minx P."/>
            <person name="Mullikin J.C."/>
            <person name="Plumb R.W."/>
            <person name="Rogers J."/>
            <person name="Schein J.E."/>
            <person name="Sohrmann M."/>
            <person name="Spieth J."/>
            <person name="Stajich J.E."/>
            <person name="Wei C."/>
            <person name="Willey D."/>
            <person name="Wilson R.K."/>
            <person name="Durbin R."/>
            <person name="Waterston R.H."/>
        </authorList>
    </citation>
    <scope>NUCLEOTIDE SEQUENCE [LARGE SCALE GENOMIC DNA]</scope>
    <source>
        <strain evidence="2 3">AF16</strain>
    </source>
</reference>
<protein>
    <submittedName>
        <fullName evidence="2">Protein CBG26915</fullName>
    </submittedName>
</protein>
<keyword evidence="1" id="KW-0732">Signal</keyword>
<name>B6IEQ8_CAEBR</name>
<dbReference type="EMBL" id="HE600931">
    <property type="protein sequence ID" value="CAR98388.1"/>
    <property type="molecule type" value="Genomic_DNA"/>
</dbReference>
<dbReference type="Proteomes" id="UP000008549">
    <property type="component" value="Unassembled WGS sequence"/>
</dbReference>
<gene>
    <name evidence="2" type="ORF">CBG26915</name>
    <name evidence="2" type="ORF">CBG_26915</name>
</gene>
<dbReference type="CTD" id="68918379"/>
<evidence type="ECO:0000313" key="3">
    <source>
        <dbReference type="Proteomes" id="UP000008549"/>
    </source>
</evidence>
<evidence type="ECO:0000256" key="1">
    <source>
        <dbReference type="SAM" id="SignalP"/>
    </source>
</evidence>
<keyword evidence="3" id="KW-1185">Reference proteome</keyword>
<dbReference type="KEGG" id="cbr:CBG_26915"/>
<dbReference type="InParanoid" id="B6IEQ8"/>
<reference evidence="2 3" key="2">
    <citation type="journal article" date="2011" name="PLoS Genet.">
        <title>Caenorhabditis briggsae recombinant inbred line genotypes reveal inter-strain incompatibility and the evolution of recombination.</title>
        <authorList>
            <person name="Ross J.A."/>
            <person name="Koboldt D.C."/>
            <person name="Staisch J.E."/>
            <person name="Chamberlin H.M."/>
            <person name="Gupta B.P."/>
            <person name="Miller R.D."/>
            <person name="Baird S.E."/>
            <person name="Haag E.S."/>
        </authorList>
    </citation>
    <scope>NUCLEOTIDE SEQUENCE [LARGE SCALE GENOMIC DNA]</scope>
    <source>
        <strain evidence="2 3">AF16</strain>
    </source>
</reference>
<dbReference type="AlphaFoldDB" id="B6IEQ8"/>
<sequence length="91" mass="10446">MMVWRVLKAALFISFMAPHSPVPAIEPNCEPFLDTMQSIEFDSLEKVELLQKMCHEMNGCYEELLGVMIVAVHWTNWLTGPVLSIGFDDRF</sequence>
<dbReference type="RefSeq" id="XP_045097961.1">
    <property type="nucleotide sequence ID" value="XM_045236628.1"/>
</dbReference>
<dbReference type="HOGENOM" id="CLU_2429038_0_0_1"/>
<feature type="chain" id="PRO_5002846463" evidence="1">
    <location>
        <begin position="25"/>
        <end position="91"/>
    </location>
</feature>
<dbReference type="GeneID" id="68918379"/>
<feature type="signal peptide" evidence="1">
    <location>
        <begin position="1"/>
        <end position="24"/>
    </location>
</feature>
<accession>B6IEQ8</accession>
<evidence type="ECO:0000313" key="2">
    <source>
        <dbReference type="EMBL" id="CAR98388.1"/>
    </source>
</evidence>
<proteinExistence type="predicted"/>
<organism evidence="2 3">
    <name type="scientific">Caenorhabditis briggsae</name>
    <dbReference type="NCBI Taxonomy" id="6238"/>
    <lineage>
        <taxon>Eukaryota</taxon>
        <taxon>Metazoa</taxon>
        <taxon>Ecdysozoa</taxon>
        <taxon>Nematoda</taxon>
        <taxon>Chromadorea</taxon>
        <taxon>Rhabditida</taxon>
        <taxon>Rhabditina</taxon>
        <taxon>Rhabditomorpha</taxon>
        <taxon>Rhabditoidea</taxon>
        <taxon>Rhabditidae</taxon>
        <taxon>Peloderinae</taxon>
        <taxon>Caenorhabditis</taxon>
    </lineage>
</organism>